<feature type="compositionally biased region" description="Basic residues" evidence="2">
    <location>
        <begin position="1991"/>
        <end position="2002"/>
    </location>
</feature>
<feature type="compositionally biased region" description="Basic and acidic residues" evidence="2">
    <location>
        <begin position="803"/>
        <end position="819"/>
    </location>
</feature>
<feature type="compositionally biased region" description="Polar residues" evidence="2">
    <location>
        <begin position="1981"/>
        <end position="1990"/>
    </location>
</feature>
<dbReference type="PANTHER" id="PTHR45615:SF80">
    <property type="entry name" value="GRIP DOMAIN-CONTAINING PROTEIN"/>
    <property type="match status" value="1"/>
</dbReference>
<feature type="region of interest" description="Disordered" evidence="2">
    <location>
        <begin position="1178"/>
        <end position="1200"/>
    </location>
</feature>
<feature type="coiled-coil region" evidence="1">
    <location>
        <begin position="1323"/>
        <end position="1357"/>
    </location>
</feature>
<keyword evidence="1" id="KW-0175">Coiled coil</keyword>
<feature type="coiled-coil region" evidence="1">
    <location>
        <begin position="1406"/>
        <end position="1502"/>
    </location>
</feature>
<evidence type="ECO:0000313" key="4">
    <source>
        <dbReference type="Proteomes" id="UP000663828"/>
    </source>
</evidence>
<feature type="region of interest" description="Disordered" evidence="2">
    <location>
        <begin position="1"/>
        <end position="37"/>
    </location>
</feature>
<dbReference type="EMBL" id="CAJNOR010001165">
    <property type="protein sequence ID" value="CAF1089142.1"/>
    <property type="molecule type" value="Genomic_DNA"/>
</dbReference>
<evidence type="ECO:0008006" key="5">
    <source>
        <dbReference type="Google" id="ProtNLM"/>
    </source>
</evidence>
<feature type="region of interest" description="Disordered" evidence="2">
    <location>
        <begin position="72"/>
        <end position="106"/>
    </location>
</feature>
<evidence type="ECO:0000256" key="1">
    <source>
        <dbReference type="SAM" id="Coils"/>
    </source>
</evidence>
<evidence type="ECO:0000313" key="3">
    <source>
        <dbReference type="EMBL" id="CAF1089142.1"/>
    </source>
</evidence>
<feature type="region of interest" description="Disordered" evidence="2">
    <location>
        <begin position="803"/>
        <end position="841"/>
    </location>
</feature>
<feature type="compositionally biased region" description="Polar residues" evidence="2">
    <location>
        <begin position="829"/>
        <end position="841"/>
    </location>
</feature>
<proteinExistence type="predicted"/>
<feature type="region of interest" description="Disordered" evidence="2">
    <location>
        <begin position="1975"/>
        <end position="2002"/>
    </location>
</feature>
<comment type="caution">
    <text evidence="3">The sequence shown here is derived from an EMBL/GenBank/DDBJ whole genome shotgun (WGS) entry which is preliminary data.</text>
</comment>
<dbReference type="Proteomes" id="UP000663828">
    <property type="component" value="Unassembled WGS sequence"/>
</dbReference>
<dbReference type="Gene3D" id="1.20.5.1160">
    <property type="entry name" value="Vasodilator-stimulated phosphoprotein"/>
    <property type="match status" value="1"/>
</dbReference>
<feature type="compositionally biased region" description="Basic and acidic residues" evidence="2">
    <location>
        <begin position="1562"/>
        <end position="1574"/>
    </location>
</feature>
<reference evidence="3" key="1">
    <citation type="submission" date="2021-02" db="EMBL/GenBank/DDBJ databases">
        <authorList>
            <person name="Nowell W R."/>
        </authorList>
    </citation>
    <scope>NUCLEOTIDE SEQUENCE</scope>
</reference>
<sequence>MDSNRGDEHSSHESGRETSEMQKGANPDLNLPTTSRPMGEMAAEVTDLRRENFDLKLRIFFLEQNQWQDVDTSSASRTEHQHHHQSQIDSNPTGTSQAISSSRTVDNNDIHQLKSAFEQCRQENAELRRLLQNSNGNVANTSAIPPTSSVTSATNTSIVQFETRERELRNEIDSLKQKLYRAQKEYEEDLKKYEDQRIKADGALRSLKKTYDDRIARIEGHRSRSSSHYETYQHEQGQVNSDANVDKYLQQISEQDQYIAQLTHELEELRRKSSSSSNAISGQIAYDHNKLQAECDTLRRTEQQLRQEIADLASALGITIQSSDSLVPANTTATATTGQRNQDSKIVVDETTEQLRHDTVNVAGIANRVKQLVKIDAEHRTLLKEKDAKIREYEEREANMISSVGEKYQITIRELEQEKHNLNIQYRDSERRVRELNDEISRLQPIESQHRSEVQTLKQQINDLQEQYLTSEKRVRGYQEEVNTQREKYTDLLKKYRELERTKTPTDTRELEEIIERKKQEIKINLTKIEQLKTDLEREQQHCATRLADAQEQNKRDREGDLRRINELQQQYSRLESQLREQERTFHTKQQDYEREISKLEEQQKSSVHTAQQEHDRLSTQINTYKVRLQNYENNERQVQAELDALRNENHTLKIELNRRSNHFEDSKKEVEQAKLDFQKAEERWRQTDEENRKLSIQNTNLQHDVERLNVRINIELPEYYENQYRERHRDSNTVHEQNVHSITRERDIAEANYQRAKSEMIHFEKQYQKADNELQDVKRAVEKYKQEIYDLETALRKSDDNFQREKRRVDELEDERARRPPISEPIKTKNTGPSDSQPSGINYVDWVATLQERLQKQDEYIQLLKAQRNIDSEQPDYVQLELRIHINRLEQELQTFDHLGPDYSVIGGADHSQISRNAIDFDRRLSQIQAEHEDRNKRFESMMEKHNLTVDEYKQHIQNLKADVQDRHDRLQRLTRDVEHANSTIDRQAHDLKQYGHEITRLNADIQTLLTERAKLYHDIAHLQDESERARQSGTSHVQINQYEQEIALMGNKIERYELILQNHDREYRVLKEELDEARDDRVELEKKYAELQRHCDQMKKQLTSDIVNLEQKLSRQREDLDRSEQERLMLQERLNELRNNPLAGGDRSSQVQLLIEIKQKDQEIEQLKQELQGVRKDPIDSQGAVGTAGREPKFRPRPDLDYLNREDLLYELHKATELNQELNRQLKEKFPSLTELHKQLVQVRHELERQLYVNQVLWRKLNALMDIHGSTTRLELMHELANYQEELTKLRTKSQQNLSTAHHDASSTGNDEPSKNIKSTIALLERSNIEWQTKLARLTEQLGRSETQSRNHQRDLVRYKKLLYEAGLTDPSHRQRRHSADDSVIVGVNESKNSRDDLTDITNLDQLREIIRNQRKHIQQLQMRVRISTPDLLQIPAVEKLNEQVQNLNLVIDSHKNESSLLKSELEKLSKTIEKNKKTIQQYEKRLQDQRIAIEFLKKHVQNYDKLIPKPDLQLPIFDERKDHMMDSINDYIIDLDIDIIQGNEKKKTPASNRQSAIVHDNDHPPQSSKRDDDIQKLIIELNIKDQTIQQLNQQLKESVRKDEGPTFERDNSVELQSLRQQNNALKAEISKLRQFEEQNRRLHDDNESLHNELKRCKSTVGHYTNRIDELEQRLVGNNTSTGETVIRTSDLSQLIDEIRHLRRELEQNIIKQNELQAKLDENIRQSRSPRSFKFSGHGISYPDHQFIDASGLMGTENVLSSSSTIVDEQRSRIVPSSVADLEKIEISHQFERGIQTEFSISYYHDLPSILAIRPYVVGEIKIHNELRRTMEDIKFDVKATASELHNSQGTTSRQPLEERLNSFDERLIHALDLIETYCQTHLPEKDERSENPFIDQRLIEENKNLFLQQRKYLQIIQHLKEKYKQHSEYIDQLLAQITKMNRKRTDSGEYMAFLLQPTLDVLQKARSNIENHLKETNRNSMPPGSAQSHRHRRRPSNQN</sequence>
<feature type="coiled-coil region" evidence="1">
    <location>
        <begin position="405"/>
        <end position="712"/>
    </location>
</feature>
<name>A0A814N6S1_ADIRI</name>
<protein>
    <recommendedName>
        <fullName evidence="5">Centrosomin N-terminal motif 1 domain-containing protein</fullName>
    </recommendedName>
</protein>
<feature type="coiled-coil region" evidence="1">
    <location>
        <begin position="252"/>
        <end position="315"/>
    </location>
</feature>
<feature type="compositionally biased region" description="Basic and acidic residues" evidence="2">
    <location>
        <begin position="1"/>
        <end position="20"/>
    </location>
</feature>
<keyword evidence="4" id="KW-1185">Reference proteome</keyword>
<evidence type="ECO:0000256" key="2">
    <source>
        <dbReference type="SAM" id="MobiDB-lite"/>
    </source>
</evidence>
<organism evidence="3 4">
    <name type="scientific">Adineta ricciae</name>
    <name type="common">Rotifer</name>
    <dbReference type="NCBI Taxonomy" id="249248"/>
    <lineage>
        <taxon>Eukaryota</taxon>
        <taxon>Metazoa</taxon>
        <taxon>Spiralia</taxon>
        <taxon>Gnathifera</taxon>
        <taxon>Rotifera</taxon>
        <taxon>Eurotatoria</taxon>
        <taxon>Bdelloidea</taxon>
        <taxon>Adinetida</taxon>
        <taxon>Adinetidae</taxon>
        <taxon>Adineta</taxon>
    </lineage>
</organism>
<gene>
    <name evidence="3" type="ORF">XAT740_LOCUS17738</name>
</gene>
<dbReference type="PANTHER" id="PTHR45615">
    <property type="entry name" value="MYOSIN HEAVY CHAIN, NON-MUSCLE"/>
    <property type="match status" value="1"/>
</dbReference>
<feature type="coiled-coil region" evidence="1">
    <location>
        <begin position="110"/>
        <end position="210"/>
    </location>
</feature>
<feature type="compositionally biased region" description="Polar residues" evidence="2">
    <location>
        <begin position="1295"/>
        <end position="1318"/>
    </location>
</feature>
<feature type="region of interest" description="Disordered" evidence="2">
    <location>
        <begin position="1293"/>
        <end position="1318"/>
    </location>
</feature>
<feature type="coiled-coil region" evidence="1">
    <location>
        <begin position="1577"/>
        <end position="1725"/>
    </location>
</feature>
<feature type="region of interest" description="Disordered" evidence="2">
    <location>
        <begin position="1548"/>
        <end position="1574"/>
    </location>
</feature>
<accession>A0A814N6S1</accession>
<feature type="compositionally biased region" description="Polar residues" evidence="2">
    <location>
        <begin position="87"/>
        <end position="105"/>
    </location>
</feature>